<name>A0ABQ7JHP7_9FUNG</name>
<feature type="non-terminal residue" evidence="6">
    <location>
        <position position="556"/>
    </location>
</feature>
<keyword evidence="7" id="KW-1185">Reference proteome</keyword>
<evidence type="ECO:0000259" key="5">
    <source>
        <dbReference type="PROSITE" id="PS50600"/>
    </source>
</evidence>
<feature type="region of interest" description="Disordered" evidence="4">
    <location>
        <begin position="314"/>
        <end position="541"/>
    </location>
</feature>
<evidence type="ECO:0000313" key="7">
    <source>
        <dbReference type="Proteomes" id="UP001194696"/>
    </source>
</evidence>
<dbReference type="EMBL" id="JAAAIM010002279">
    <property type="protein sequence ID" value="KAG0273296.1"/>
    <property type="molecule type" value="Genomic_DNA"/>
</dbReference>
<dbReference type="InterPro" id="IPR038765">
    <property type="entry name" value="Papain-like_cys_pep_sf"/>
</dbReference>
<accession>A0ABQ7JHP7</accession>
<gene>
    <name evidence="6" type="ORF">BGZ96_004904</name>
</gene>
<feature type="compositionally biased region" description="Polar residues" evidence="4">
    <location>
        <begin position="526"/>
        <end position="538"/>
    </location>
</feature>
<feature type="domain" description="Ubiquitin-like protease family profile" evidence="5">
    <location>
        <begin position="1"/>
        <end position="110"/>
    </location>
</feature>
<comment type="similarity">
    <text evidence="1">Belongs to the peptidase C48 family.</text>
</comment>
<dbReference type="Gene3D" id="3.40.395.10">
    <property type="entry name" value="Adenoviral Proteinase, Chain A"/>
    <property type="match status" value="1"/>
</dbReference>
<dbReference type="Proteomes" id="UP001194696">
    <property type="component" value="Unassembled WGS sequence"/>
</dbReference>
<feature type="region of interest" description="Disordered" evidence="4">
    <location>
        <begin position="215"/>
        <end position="239"/>
    </location>
</feature>
<evidence type="ECO:0000313" key="6">
    <source>
        <dbReference type="EMBL" id="KAG0273296.1"/>
    </source>
</evidence>
<keyword evidence="3" id="KW-0378">Hydrolase</keyword>
<evidence type="ECO:0000256" key="3">
    <source>
        <dbReference type="ARBA" id="ARBA00022801"/>
    </source>
</evidence>
<comment type="caution">
    <text evidence="6">The sequence shown here is derived from an EMBL/GenBank/DDBJ whole genome shotgun (WGS) entry which is preliminary data.</text>
</comment>
<dbReference type="PROSITE" id="PS50600">
    <property type="entry name" value="ULP_PROTEASE"/>
    <property type="match status" value="1"/>
</dbReference>
<feature type="compositionally biased region" description="Polar residues" evidence="4">
    <location>
        <begin position="415"/>
        <end position="424"/>
    </location>
</feature>
<organism evidence="6 7">
    <name type="scientific">Linnemannia gamsii</name>
    <dbReference type="NCBI Taxonomy" id="64522"/>
    <lineage>
        <taxon>Eukaryota</taxon>
        <taxon>Fungi</taxon>
        <taxon>Fungi incertae sedis</taxon>
        <taxon>Mucoromycota</taxon>
        <taxon>Mortierellomycotina</taxon>
        <taxon>Mortierellomycetes</taxon>
        <taxon>Mortierellales</taxon>
        <taxon>Mortierellaceae</taxon>
        <taxon>Linnemannia</taxon>
    </lineage>
</organism>
<reference evidence="6 7" key="1">
    <citation type="journal article" date="2020" name="Fungal Divers.">
        <title>Resolving the Mortierellaceae phylogeny through synthesis of multi-gene phylogenetics and phylogenomics.</title>
        <authorList>
            <person name="Vandepol N."/>
            <person name="Liber J."/>
            <person name="Desiro A."/>
            <person name="Na H."/>
            <person name="Kennedy M."/>
            <person name="Barry K."/>
            <person name="Grigoriev I.V."/>
            <person name="Miller A.N."/>
            <person name="O'Donnell K."/>
            <person name="Stajich J.E."/>
            <person name="Bonito G."/>
        </authorList>
    </citation>
    <scope>NUCLEOTIDE SEQUENCE [LARGE SCALE GENOMIC DNA]</scope>
    <source>
        <strain evidence="6 7">AD045</strain>
    </source>
</reference>
<proteinExistence type="inferred from homology"/>
<dbReference type="InterPro" id="IPR003653">
    <property type="entry name" value="Peptidase_C48_C"/>
</dbReference>
<keyword evidence="2" id="KW-0645">Protease</keyword>
<dbReference type="SUPFAM" id="SSF54001">
    <property type="entry name" value="Cysteine proteinases"/>
    <property type="match status" value="1"/>
</dbReference>
<protein>
    <recommendedName>
        <fullName evidence="5">Ubiquitin-like protease family profile domain-containing protein</fullName>
    </recommendedName>
</protein>
<evidence type="ECO:0000256" key="1">
    <source>
        <dbReference type="ARBA" id="ARBA00005234"/>
    </source>
</evidence>
<sequence length="556" mass="61357">MPPLNGLNWSYGKMRIAKRTPTRMFSIIHMGDHWGVVLFDLHAYTIAFGDSLTREAPLESIRAIVDWLSMDQQDRQAWDEALLNIQSFPVQQQSDSFSCGILAIMAIERRCNPYVDWKPHTSPQAQRIRFLRLLSAFSKIEDDVFFGAYWKHHTLIPYETHVDEVVDLMQWEIRRQAEEKLQWEARQRKHAGKFKDPSDADKILASKKPIRPRPLRKAKVVSPPIKKRPETSATPGEMKAVETDSIQTKIVIKRKGAEDLPSTANAPTSLSENPINLSLHKKVKVDASVAQKSPSFGKMEAAEAISVENKISAKRKGFAKDEDPPGTIKTPPPSPRPVRKVKVSASPAQTSSPFGKMEAAEAISVENKTSAKRKGFAKDEDPLGAIKTPPPSPRPVRKVKVALLSVEREAKKDTTTGASTRPSISNHGSGSDSDTNSSSNDDNNGSSDSKTDPSDDSDTGSDHTELDGTSSSRSGDGDSLDDDYRWGIDSGNSDSDGRRSLDDGNNSDGDSDDDLGEIGQMMFGESSGSRQQANQSQLADRGLWWKETKFVLEEGE</sequence>
<evidence type="ECO:0000256" key="2">
    <source>
        <dbReference type="ARBA" id="ARBA00022670"/>
    </source>
</evidence>
<evidence type="ECO:0000256" key="4">
    <source>
        <dbReference type="SAM" id="MobiDB-lite"/>
    </source>
</evidence>
<feature type="compositionally biased region" description="Low complexity" evidence="4">
    <location>
        <begin position="425"/>
        <end position="448"/>
    </location>
</feature>